<reference evidence="1 2" key="2">
    <citation type="journal article" date="2022" name="Mol. Ecol. Resour.">
        <title>The genomes of chicory, endive, great burdock and yacon provide insights into Asteraceae paleo-polyploidization history and plant inulin production.</title>
        <authorList>
            <person name="Fan W."/>
            <person name="Wang S."/>
            <person name="Wang H."/>
            <person name="Wang A."/>
            <person name="Jiang F."/>
            <person name="Liu H."/>
            <person name="Zhao H."/>
            <person name="Xu D."/>
            <person name="Zhang Y."/>
        </authorList>
    </citation>
    <scope>NUCLEOTIDE SEQUENCE [LARGE SCALE GENOMIC DNA]</scope>
    <source>
        <strain evidence="2">cv. Punajuju</strain>
        <tissue evidence="1">Leaves</tissue>
    </source>
</reference>
<dbReference type="Proteomes" id="UP001055811">
    <property type="component" value="Linkage Group LG03"/>
</dbReference>
<proteinExistence type="predicted"/>
<name>A0ACB9FAD8_CICIN</name>
<reference evidence="2" key="1">
    <citation type="journal article" date="2022" name="Mol. Ecol. Resour.">
        <title>The genomes of chicory, endive, great burdock and yacon provide insights into Asteraceae palaeo-polyploidization history and plant inulin production.</title>
        <authorList>
            <person name="Fan W."/>
            <person name="Wang S."/>
            <person name="Wang H."/>
            <person name="Wang A."/>
            <person name="Jiang F."/>
            <person name="Liu H."/>
            <person name="Zhao H."/>
            <person name="Xu D."/>
            <person name="Zhang Y."/>
        </authorList>
    </citation>
    <scope>NUCLEOTIDE SEQUENCE [LARGE SCALE GENOMIC DNA]</scope>
    <source>
        <strain evidence="2">cv. Punajuju</strain>
    </source>
</reference>
<protein>
    <submittedName>
        <fullName evidence="1">Uncharacterized protein</fullName>
    </submittedName>
</protein>
<accession>A0ACB9FAD8</accession>
<gene>
    <name evidence="1" type="ORF">L2E82_18537</name>
</gene>
<evidence type="ECO:0000313" key="2">
    <source>
        <dbReference type="Proteomes" id="UP001055811"/>
    </source>
</evidence>
<evidence type="ECO:0000313" key="1">
    <source>
        <dbReference type="EMBL" id="KAI3768105.1"/>
    </source>
</evidence>
<dbReference type="EMBL" id="CM042011">
    <property type="protein sequence ID" value="KAI3768105.1"/>
    <property type="molecule type" value="Genomic_DNA"/>
</dbReference>
<comment type="caution">
    <text evidence="1">The sequence shown here is derived from an EMBL/GenBank/DDBJ whole genome shotgun (WGS) entry which is preliminary data.</text>
</comment>
<organism evidence="1 2">
    <name type="scientific">Cichorium intybus</name>
    <name type="common">Chicory</name>
    <dbReference type="NCBI Taxonomy" id="13427"/>
    <lineage>
        <taxon>Eukaryota</taxon>
        <taxon>Viridiplantae</taxon>
        <taxon>Streptophyta</taxon>
        <taxon>Embryophyta</taxon>
        <taxon>Tracheophyta</taxon>
        <taxon>Spermatophyta</taxon>
        <taxon>Magnoliopsida</taxon>
        <taxon>eudicotyledons</taxon>
        <taxon>Gunneridae</taxon>
        <taxon>Pentapetalae</taxon>
        <taxon>asterids</taxon>
        <taxon>campanulids</taxon>
        <taxon>Asterales</taxon>
        <taxon>Asteraceae</taxon>
        <taxon>Cichorioideae</taxon>
        <taxon>Cichorieae</taxon>
        <taxon>Cichoriinae</taxon>
        <taxon>Cichorium</taxon>
    </lineage>
</organism>
<keyword evidence="2" id="KW-1185">Reference proteome</keyword>
<sequence>MNIEFEGRFGQAQRQKYDCLLFDLDDTLYPIIGYDEYHSFVHGRFPYENLKPDPVLRSLLLNLPIRKVNDPPAGISGAPVDNNIMLWNAVIFGPDDTPWDEGTFKLTLQFSEDYPNKPPTVRFISRMFHPNNVVFPRPEELKARSEKRFGEMGKEVPGEAVNEMLANFDLPKSKDMPRTDDYFDQVLIVGSLHQVDSTAFRIAAIAWHDEFTPLQKPLIVVNTIS</sequence>